<keyword evidence="4" id="KW-0862">Zinc</keyword>
<dbReference type="Pfam" id="PF02633">
    <property type="entry name" value="Creatininase"/>
    <property type="match status" value="1"/>
</dbReference>
<sequence>MDHLISVATSAEVASLDTRVALLPVGSYEQHGEYLPLSTDTLVASAIAREIAKSYPVALLPPITIACSHEHAGWPGTVSISARTLHLVINDIAASLSHSDVDRLVVINGHGGNYVLSNVVQEASVGGPRMALFPQTADWIKARTDAGMETTVHEDMHAGEAETSILLHVCPDVVRPGNETADWLADDRPHLLSLGMSAYTTSGVIGRPSLGSAAKGAAALASFAASFKDTLDVLLQDAG</sequence>
<dbReference type="PANTHER" id="PTHR35005:SF1">
    <property type="entry name" value="2-AMINO-5-FORMYLAMINO-6-RIBOSYLAMINOPYRIMIDIN-4(3H)-ONE 5'-MONOPHOSPHATE DEFORMYLASE"/>
    <property type="match status" value="1"/>
</dbReference>
<evidence type="ECO:0000256" key="1">
    <source>
        <dbReference type="ARBA" id="ARBA00001947"/>
    </source>
</evidence>
<dbReference type="Gene3D" id="3.40.50.10310">
    <property type="entry name" value="Creatininase"/>
    <property type="match status" value="1"/>
</dbReference>
<proteinExistence type="inferred from homology"/>
<comment type="caution">
    <text evidence="6">The sequence shown here is derived from an EMBL/GenBank/DDBJ whole genome shotgun (WGS) entry which is preliminary data.</text>
</comment>
<organism evidence="6 7">
    <name type="scientific">Rugosimonospora africana</name>
    <dbReference type="NCBI Taxonomy" id="556532"/>
    <lineage>
        <taxon>Bacteria</taxon>
        <taxon>Bacillati</taxon>
        <taxon>Actinomycetota</taxon>
        <taxon>Actinomycetes</taxon>
        <taxon>Micromonosporales</taxon>
        <taxon>Micromonosporaceae</taxon>
        <taxon>Rugosimonospora</taxon>
    </lineage>
</organism>
<evidence type="ECO:0000256" key="2">
    <source>
        <dbReference type="ARBA" id="ARBA00022723"/>
    </source>
</evidence>
<comment type="similarity">
    <text evidence="5">Belongs to the creatininase superfamily.</text>
</comment>
<dbReference type="InterPro" id="IPR003785">
    <property type="entry name" value="Creatininase/forma_Hydrolase"/>
</dbReference>
<comment type="cofactor">
    <cofactor evidence="1">
        <name>Zn(2+)</name>
        <dbReference type="ChEBI" id="CHEBI:29105"/>
    </cofactor>
</comment>
<dbReference type="GO" id="GO:0046872">
    <property type="term" value="F:metal ion binding"/>
    <property type="evidence" value="ECO:0007669"/>
    <property type="project" value="UniProtKB-KW"/>
</dbReference>
<accession>A0A8J3VQU9</accession>
<dbReference type="InterPro" id="IPR024087">
    <property type="entry name" value="Creatininase-like_sf"/>
</dbReference>
<dbReference type="GO" id="GO:0009231">
    <property type="term" value="P:riboflavin biosynthetic process"/>
    <property type="evidence" value="ECO:0007669"/>
    <property type="project" value="TreeGrafter"/>
</dbReference>
<dbReference type="AlphaFoldDB" id="A0A8J3VQU9"/>
<keyword evidence="3" id="KW-0378">Hydrolase</keyword>
<keyword evidence="7" id="KW-1185">Reference proteome</keyword>
<evidence type="ECO:0000313" key="6">
    <source>
        <dbReference type="EMBL" id="GIH14713.1"/>
    </source>
</evidence>
<evidence type="ECO:0000256" key="3">
    <source>
        <dbReference type="ARBA" id="ARBA00022801"/>
    </source>
</evidence>
<keyword evidence="2" id="KW-0479">Metal-binding</keyword>
<dbReference type="PANTHER" id="PTHR35005">
    <property type="entry name" value="3-DEHYDRO-SCYLLO-INOSOSE HYDROLASE"/>
    <property type="match status" value="1"/>
</dbReference>
<evidence type="ECO:0000313" key="7">
    <source>
        <dbReference type="Proteomes" id="UP000642748"/>
    </source>
</evidence>
<name>A0A8J3VQU9_9ACTN</name>
<dbReference type="GO" id="GO:0016811">
    <property type="term" value="F:hydrolase activity, acting on carbon-nitrogen (but not peptide) bonds, in linear amides"/>
    <property type="evidence" value="ECO:0007669"/>
    <property type="project" value="TreeGrafter"/>
</dbReference>
<dbReference type="EMBL" id="BONZ01000027">
    <property type="protein sequence ID" value="GIH14713.1"/>
    <property type="molecule type" value="Genomic_DNA"/>
</dbReference>
<reference evidence="6" key="1">
    <citation type="submission" date="2021-01" db="EMBL/GenBank/DDBJ databases">
        <title>Whole genome shotgun sequence of Rugosimonospora africana NBRC 104875.</title>
        <authorList>
            <person name="Komaki H."/>
            <person name="Tamura T."/>
        </authorList>
    </citation>
    <scope>NUCLEOTIDE SEQUENCE</scope>
    <source>
        <strain evidence="6">NBRC 104875</strain>
    </source>
</reference>
<dbReference type="SUPFAM" id="SSF102215">
    <property type="entry name" value="Creatininase"/>
    <property type="match status" value="1"/>
</dbReference>
<evidence type="ECO:0000256" key="4">
    <source>
        <dbReference type="ARBA" id="ARBA00022833"/>
    </source>
</evidence>
<gene>
    <name evidence="6" type="ORF">Raf01_28850</name>
</gene>
<protein>
    <submittedName>
        <fullName evidence="6">Creatinine amidohydrolase</fullName>
    </submittedName>
</protein>
<dbReference type="RefSeq" id="WP_203918349.1">
    <property type="nucleotide sequence ID" value="NZ_BONZ01000027.1"/>
</dbReference>
<dbReference type="Proteomes" id="UP000642748">
    <property type="component" value="Unassembled WGS sequence"/>
</dbReference>
<evidence type="ECO:0000256" key="5">
    <source>
        <dbReference type="ARBA" id="ARBA00024029"/>
    </source>
</evidence>